<dbReference type="AlphaFoldDB" id="A0A6C0CPC2"/>
<accession>A0A6C0CPC2</accession>
<protein>
    <submittedName>
        <fullName evidence="3">Uncharacterized protein</fullName>
    </submittedName>
</protein>
<evidence type="ECO:0000256" key="2">
    <source>
        <dbReference type="SAM" id="Phobius"/>
    </source>
</evidence>
<feature type="transmembrane region" description="Helical" evidence="2">
    <location>
        <begin position="7"/>
        <end position="26"/>
    </location>
</feature>
<dbReference type="EMBL" id="MN739473">
    <property type="protein sequence ID" value="QHT06666.1"/>
    <property type="molecule type" value="Genomic_DNA"/>
</dbReference>
<name>A0A6C0CPC2_9ZZZZ</name>
<keyword evidence="2" id="KW-1133">Transmembrane helix</keyword>
<feature type="region of interest" description="Disordered" evidence="1">
    <location>
        <begin position="112"/>
        <end position="134"/>
    </location>
</feature>
<evidence type="ECO:0000313" key="3">
    <source>
        <dbReference type="EMBL" id="QHT06666.1"/>
    </source>
</evidence>
<evidence type="ECO:0000256" key="1">
    <source>
        <dbReference type="SAM" id="MobiDB-lite"/>
    </source>
</evidence>
<proteinExistence type="predicted"/>
<keyword evidence="2" id="KW-0472">Membrane</keyword>
<sequence length="134" mass="14765">MKGLRKGLLSLLMIFLVLGIIVPMFLKINVEGMEPGNYPGSVTNPILSDTYHVKKNPGISTRSASDNYLLDFPSFPAGSCGTNNIKYWRRPNNGMCSPPNFCDGIYESTEQKISSEPQAPEGTPRVNYYVGKSN</sequence>
<organism evidence="3">
    <name type="scientific">viral metagenome</name>
    <dbReference type="NCBI Taxonomy" id="1070528"/>
    <lineage>
        <taxon>unclassified sequences</taxon>
        <taxon>metagenomes</taxon>
        <taxon>organismal metagenomes</taxon>
    </lineage>
</organism>
<reference evidence="3" key="1">
    <citation type="journal article" date="2020" name="Nature">
        <title>Giant virus diversity and host interactions through global metagenomics.</title>
        <authorList>
            <person name="Schulz F."/>
            <person name="Roux S."/>
            <person name="Paez-Espino D."/>
            <person name="Jungbluth S."/>
            <person name="Walsh D.A."/>
            <person name="Denef V.J."/>
            <person name="McMahon K.D."/>
            <person name="Konstantinidis K.T."/>
            <person name="Eloe-Fadrosh E.A."/>
            <person name="Kyrpides N.C."/>
            <person name="Woyke T."/>
        </authorList>
    </citation>
    <scope>NUCLEOTIDE SEQUENCE</scope>
    <source>
        <strain evidence="3">GVMAG-M-3300021425-30</strain>
    </source>
</reference>
<keyword evidence="2" id="KW-0812">Transmembrane</keyword>